<keyword evidence="3 7" id="KW-0732">Signal</keyword>
<dbReference type="SUPFAM" id="SSF49899">
    <property type="entry name" value="Concanavalin A-like lectins/glucanases"/>
    <property type="match status" value="1"/>
</dbReference>
<evidence type="ECO:0000259" key="8">
    <source>
        <dbReference type="PROSITE" id="PS51328"/>
    </source>
</evidence>
<dbReference type="Pfam" id="PF03388">
    <property type="entry name" value="Lectin_leg-like"/>
    <property type="match status" value="1"/>
</dbReference>
<name>A0A2T9Z8E3_9FUNG</name>
<dbReference type="InterPro" id="IPR013320">
    <property type="entry name" value="ConA-like_dom_sf"/>
</dbReference>
<proteinExistence type="predicted"/>
<dbReference type="GO" id="GO:0006888">
    <property type="term" value="P:endoplasmic reticulum to Golgi vesicle-mediated transport"/>
    <property type="evidence" value="ECO:0007669"/>
    <property type="project" value="TreeGrafter"/>
</dbReference>
<dbReference type="Proteomes" id="UP000245609">
    <property type="component" value="Unassembled WGS sequence"/>
</dbReference>
<reference evidence="9 10" key="1">
    <citation type="journal article" date="2018" name="MBio">
        <title>Comparative Genomics Reveals the Core Gene Toolbox for the Fungus-Insect Symbiosis.</title>
        <authorList>
            <person name="Wang Y."/>
            <person name="Stata M."/>
            <person name="Wang W."/>
            <person name="Stajich J.E."/>
            <person name="White M.M."/>
            <person name="Moncalvo J.M."/>
        </authorList>
    </citation>
    <scope>NUCLEOTIDE SEQUENCE [LARGE SCALE GENOMIC DNA]</scope>
    <source>
        <strain evidence="9 10">SC-DP-2</strain>
    </source>
</reference>
<evidence type="ECO:0000256" key="7">
    <source>
        <dbReference type="SAM" id="SignalP"/>
    </source>
</evidence>
<evidence type="ECO:0000313" key="9">
    <source>
        <dbReference type="EMBL" id="PVV00815.1"/>
    </source>
</evidence>
<evidence type="ECO:0000256" key="4">
    <source>
        <dbReference type="ARBA" id="ARBA00022989"/>
    </source>
</evidence>
<keyword evidence="10" id="KW-1185">Reference proteome</keyword>
<dbReference type="OrthoDB" id="270293at2759"/>
<accession>A0A2T9Z8E3</accession>
<dbReference type="PROSITE" id="PS51328">
    <property type="entry name" value="L_LECTIN_LIKE"/>
    <property type="match status" value="1"/>
</dbReference>
<feature type="signal peptide" evidence="7">
    <location>
        <begin position="1"/>
        <end position="23"/>
    </location>
</feature>
<keyword evidence="4 6" id="KW-1133">Transmembrane helix</keyword>
<feature type="transmembrane region" description="Helical" evidence="6">
    <location>
        <begin position="280"/>
        <end position="298"/>
    </location>
</feature>
<comment type="caution">
    <text evidence="9">The sequence shown here is derived from an EMBL/GenBank/DDBJ whole genome shotgun (WGS) entry which is preliminary data.</text>
</comment>
<dbReference type="InterPro" id="IPR005052">
    <property type="entry name" value="Lectin_leg"/>
</dbReference>
<organism evidence="9 10">
    <name type="scientific">Smittium megazygosporum</name>
    <dbReference type="NCBI Taxonomy" id="133381"/>
    <lineage>
        <taxon>Eukaryota</taxon>
        <taxon>Fungi</taxon>
        <taxon>Fungi incertae sedis</taxon>
        <taxon>Zoopagomycota</taxon>
        <taxon>Kickxellomycotina</taxon>
        <taxon>Harpellomycetes</taxon>
        <taxon>Harpellales</taxon>
        <taxon>Legeriomycetaceae</taxon>
        <taxon>Smittium</taxon>
    </lineage>
</organism>
<dbReference type="GO" id="GO:0005793">
    <property type="term" value="C:endoplasmic reticulum-Golgi intermediate compartment"/>
    <property type="evidence" value="ECO:0007669"/>
    <property type="project" value="TreeGrafter"/>
</dbReference>
<dbReference type="GO" id="GO:0030134">
    <property type="term" value="C:COPII-coated ER to Golgi transport vesicle"/>
    <property type="evidence" value="ECO:0007669"/>
    <property type="project" value="TreeGrafter"/>
</dbReference>
<keyword evidence="5 6" id="KW-0472">Membrane</keyword>
<dbReference type="EMBL" id="MBFS01001624">
    <property type="protein sequence ID" value="PVV00815.1"/>
    <property type="molecule type" value="Genomic_DNA"/>
</dbReference>
<feature type="chain" id="PRO_5015688172" description="L-type lectin-like domain-containing protein" evidence="7">
    <location>
        <begin position="24"/>
        <end position="309"/>
    </location>
</feature>
<evidence type="ECO:0000256" key="2">
    <source>
        <dbReference type="ARBA" id="ARBA00022692"/>
    </source>
</evidence>
<evidence type="ECO:0000256" key="6">
    <source>
        <dbReference type="SAM" id="Phobius"/>
    </source>
</evidence>
<dbReference type="AlphaFoldDB" id="A0A2T9Z8E3"/>
<evidence type="ECO:0000313" key="10">
    <source>
        <dbReference type="Proteomes" id="UP000245609"/>
    </source>
</evidence>
<evidence type="ECO:0000256" key="5">
    <source>
        <dbReference type="ARBA" id="ARBA00023136"/>
    </source>
</evidence>
<dbReference type="STRING" id="133381.A0A2T9Z8E3"/>
<feature type="domain" description="L-type lectin-like" evidence="8">
    <location>
        <begin position="27"/>
        <end position="251"/>
    </location>
</feature>
<evidence type="ECO:0000256" key="1">
    <source>
        <dbReference type="ARBA" id="ARBA00004479"/>
    </source>
</evidence>
<comment type="subcellular location">
    <subcellularLocation>
        <location evidence="1">Membrane</location>
        <topology evidence="1">Single-pass type I membrane protein</topology>
    </subcellularLocation>
</comment>
<dbReference type="PANTHER" id="PTHR12223:SF45">
    <property type="entry name" value="RE50040P"/>
    <property type="match status" value="1"/>
</dbReference>
<dbReference type="InterPro" id="IPR051136">
    <property type="entry name" value="Intracellular_Lectin-GPT"/>
</dbReference>
<dbReference type="GO" id="GO:0005537">
    <property type="term" value="F:D-mannose binding"/>
    <property type="evidence" value="ECO:0007669"/>
    <property type="project" value="TreeGrafter"/>
</dbReference>
<dbReference type="PANTHER" id="PTHR12223">
    <property type="entry name" value="VESICULAR MANNOSE-BINDING LECTIN"/>
    <property type="match status" value="1"/>
</dbReference>
<dbReference type="GO" id="GO:0005789">
    <property type="term" value="C:endoplasmic reticulum membrane"/>
    <property type="evidence" value="ECO:0007669"/>
    <property type="project" value="TreeGrafter"/>
</dbReference>
<dbReference type="Gene3D" id="2.60.120.200">
    <property type="match status" value="1"/>
</dbReference>
<gene>
    <name evidence="9" type="ORF">BB560_004793</name>
</gene>
<keyword evidence="2 6" id="KW-0812">Transmembrane</keyword>
<evidence type="ECO:0000256" key="3">
    <source>
        <dbReference type="ARBA" id="ARBA00022729"/>
    </source>
</evidence>
<sequence>MRLTSKLLAFGFTALSFFTKVTPQLISNQVHKLSLEYPYIDDGFHISNWDFGGDAIVDSTKGVYLTHDLQHQRGWIWSTRTLPAKNWVVEFEFLIGTGKDDYLFGDGLAFWATKERTTAGPVFGNRDYFTGLGLFFDTYKNGRHEHKMPLVVAMMGDGKTSYDSSTDGLSNSISSCENYEFRGTTEPIKCRISYLEGKYFNVQLSIQGSEYLECITLHNVTIPEDVFMGFSALTGELSDPHQIMRVVTYTYDEKEAEKNIGVKMVEAPIRVSNNSNFGSSFIKLLIVCGVLLGAYYLYKIYVSKSSRRF</sequence>
<dbReference type="GO" id="GO:0000139">
    <property type="term" value="C:Golgi membrane"/>
    <property type="evidence" value="ECO:0007669"/>
    <property type="project" value="TreeGrafter"/>
</dbReference>
<protein>
    <recommendedName>
        <fullName evidence="8">L-type lectin-like domain-containing protein</fullName>
    </recommendedName>
</protein>